<keyword evidence="2" id="KW-1185">Reference proteome</keyword>
<protein>
    <submittedName>
        <fullName evidence="1">Uncharacterized protein</fullName>
    </submittedName>
</protein>
<sequence>MDQRGEGGESSKVKRTKKEEISGASIGARRLEGQIQRFWKSHKFEICEAVCRNNFGALFDDALMLLKKQTSLGRENLAPTLGAGLRGIIDGGSGIGVSEMTQLHRNQDCINLWRRDFVGNCLEHKERYGRDLAIDFSSSQLSRDEIFRVDRAFYRYSVLVLAYEGGAELDTCPYGNFEGLESELEEIFQVCKFTRNEKGSGALLAEGVAAFLKTIGAEMGISLVWYDR</sequence>
<dbReference type="Proteomes" id="UP001412239">
    <property type="component" value="Unassembled WGS sequence"/>
</dbReference>
<dbReference type="EMBL" id="LN891054">
    <property type="protein sequence ID" value="CUS10174.1"/>
    <property type="molecule type" value="Genomic_DNA"/>
</dbReference>
<name>A0A292PSR8_9PEZI</name>
<gene>
    <name evidence="1" type="ORF">GSTUAT00005721001</name>
</gene>
<accession>A0A292PSR8</accession>
<reference evidence="1" key="1">
    <citation type="submission" date="2015-10" db="EMBL/GenBank/DDBJ databases">
        <authorList>
            <person name="Regsiter A."/>
            <person name="william w."/>
        </authorList>
    </citation>
    <scope>NUCLEOTIDE SEQUENCE</scope>
    <source>
        <strain evidence="1">Montdore</strain>
    </source>
</reference>
<evidence type="ECO:0000313" key="1">
    <source>
        <dbReference type="EMBL" id="CUS10174.1"/>
    </source>
</evidence>
<evidence type="ECO:0000313" key="2">
    <source>
        <dbReference type="Proteomes" id="UP001412239"/>
    </source>
</evidence>
<dbReference type="AlphaFoldDB" id="A0A292PSR8"/>
<organism evidence="1 2">
    <name type="scientific">Tuber aestivum</name>
    <name type="common">summer truffle</name>
    <dbReference type="NCBI Taxonomy" id="59557"/>
    <lineage>
        <taxon>Eukaryota</taxon>
        <taxon>Fungi</taxon>
        <taxon>Dikarya</taxon>
        <taxon>Ascomycota</taxon>
        <taxon>Pezizomycotina</taxon>
        <taxon>Pezizomycetes</taxon>
        <taxon>Pezizales</taxon>
        <taxon>Tuberaceae</taxon>
        <taxon>Tuber</taxon>
    </lineage>
</organism>
<proteinExistence type="predicted"/>